<sequence length="188" mass="20135">MRVSWGEFEAAATGGGAERIWSDGNVAPGWGAWTWYVFCFLPSLLHLSLPTPFFTTIPPSGRCPRRRNWAHPDSCESHTFISRLTGPYSSSFTAHQAESTPSLIASPTTHPASASLNSNPTVVGSGFTSKLTSPSSVERTTSPLSLCRVYGGGILGPLCGQADSVKALRVVCSRSERRLIPCKIPPVD</sequence>
<gene>
    <name evidence="1" type="ORF">FB45DRAFT_278878</name>
</gene>
<evidence type="ECO:0000313" key="2">
    <source>
        <dbReference type="Proteomes" id="UP001221142"/>
    </source>
</evidence>
<name>A0AAD7CC25_9AGAR</name>
<organism evidence="1 2">
    <name type="scientific">Roridomyces roridus</name>
    <dbReference type="NCBI Taxonomy" id="1738132"/>
    <lineage>
        <taxon>Eukaryota</taxon>
        <taxon>Fungi</taxon>
        <taxon>Dikarya</taxon>
        <taxon>Basidiomycota</taxon>
        <taxon>Agaricomycotina</taxon>
        <taxon>Agaricomycetes</taxon>
        <taxon>Agaricomycetidae</taxon>
        <taxon>Agaricales</taxon>
        <taxon>Marasmiineae</taxon>
        <taxon>Mycenaceae</taxon>
        <taxon>Roridomyces</taxon>
    </lineage>
</organism>
<proteinExistence type="predicted"/>
<dbReference type="AlphaFoldDB" id="A0AAD7CC25"/>
<reference evidence="1" key="1">
    <citation type="submission" date="2023-03" db="EMBL/GenBank/DDBJ databases">
        <title>Massive genome expansion in bonnet fungi (Mycena s.s.) driven by repeated elements and novel gene families across ecological guilds.</title>
        <authorList>
            <consortium name="Lawrence Berkeley National Laboratory"/>
            <person name="Harder C.B."/>
            <person name="Miyauchi S."/>
            <person name="Viragh M."/>
            <person name="Kuo A."/>
            <person name="Thoen E."/>
            <person name="Andreopoulos B."/>
            <person name="Lu D."/>
            <person name="Skrede I."/>
            <person name="Drula E."/>
            <person name="Henrissat B."/>
            <person name="Morin E."/>
            <person name="Kohler A."/>
            <person name="Barry K."/>
            <person name="LaButti K."/>
            <person name="Morin E."/>
            <person name="Salamov A."/>
            <person name="Lipzen A."/>
            <person name="Mereny Z."/>
            <person name="Hegedus B."/>
            <person name="Baldrian P."/>
            <person name="Stursova M."/>
            <person name="Weitz H."/>
            <person name="Taylor A."/>
            <person name="Grigoriev I.V."/>
            <person name="Nagy L.G."/>
            <person name="Martin F."/>
            <person name="Kauserud H."/>
        </authorList>
    </citation>
    <scope>NUCLEOTIDE SEQUENCE</scope>
    <source>
        <strain evidence="1">9284</strain>
    </source>
</reference>
<protein>
    <submittedName>
        <fullName evidence="1">Uncharacterized protein</fullName>
    </submittedName>
</protein>
<accession>A0AAD7CC25</accession>
<dbReference type="EMBL" id="JARKIF010000003">
    <property type="protein sequence ID" value="KAJ7643616.1"/>
    <property type="molecule type" value="Genomic_DNA"/>
</dbReference>
<evidence type="ECO:0000313" key="1">
    <source>
        <dbReference type="EMBL" id="KAJ7643616.1"/>
    </source>
</evidence>
<dbReference type="Proteomes" id="UP001221142">
    <property type="component" value="Unassembled WGS sequence"/>
</dbReference>
<comment type="caution">
    <text evidence="1">The sequence shown here is derived from an EMBL/GenBank/DDBJ whole genome shotgun (WGS) entry which is preliminary data.</text>
</comment>
<keyword evidence="2" id="KW-1185">Reference proteome</keyword>